<gene>
    <name evidence="6" type="ORF">PGTG_18773</name>
</gene>
<dbReference type="EMBL" id="DS178371">
    <property type="protein sequence ID" value="EFP92754.2"/>
    <property type="molecule type" value="Genomic_DNA"/>
</dbReference>
<feature type="domain" description="Exosome complex component CSL4 C-terminal" evidence="4">
    <location>
        <begin position="148"/>
        <end position="188"/>
    </location>
</feature>
<dbReference type="Gene3D" id="2.40.50.140">
    <property type="entry name" value="Nucleic acid-binding proteins"/>
    <property type="match status" value="1"/>
</dbReference>
<evidence type="ECO:0000256" key="3">
    <source>
        <dbReference type="ARBA" id="ARBA00022835"/>
    </source>
</evidence>
<reference key="1">
    <citation type="submission" date="2007-01" db="EMBL/GenBank/DDBJ databases">
        <title>The Genome Sequence of Puccinia graminis f. sp. tritici Strain CRL 75-36-700-3.</title>
        <authorList>
            <consortium name="The Broad Institute Genome Sequencing Platform"/>
            <person name="Birren B."/>
            <person name="Lander E."/>
            <person name="Galagan J."/>
            <person name="Nusbaum C."/>
            <person name="Devon K."/>
            <person name="Cuomo C."/>
            <person name="Jaffe D."/>
            <person name="Butler J."/>
            <person name="Alvarez P."/>
            <person name="Gnerre S."/>
            <person name="Grabherr M."/>
            <person name="Mauceli E."/>
            <person name="Brockman W."/>
            <person name="Young S."/>
            <person name="LaButti K."/>
            <person name="Sykes S."/>
            <person name="DeCaprio D."/>
            <person name="Crawford M."/>
            <person name="Koehrsen M."/>
            <person name="Engels R."/>
            <person name="Montgomery P."/>
            <person name="Pearson M."/>
            <person name="Howarth C."/>
            <person name="Larson L."/>
            <person name="White J."/>
            <person name="Zeng Q."/>
            <person name="Kodira C."/>
            <person name="Yandava C."/>
            <person name="Alvarado L."/>
            <person name="O'Leary S."/>
            <person name="Szabo L."/>
            <person name="Dean R."/>
            <person name="Schein J."/>
        </authorList>
    </citation>
    <scope>NUCLEOTIDE SEQUENCE</scope>
    <source>
        <strain>CRL 75-36-700-3</strain>
    </source>
</reference>
<dbReference type="InterPro" id="IPR012340">
    <property type="entry name" value="NA-bd_OB-fold"/>
</dbReference>
<keyword evidence="3" id="KW-0271">Exosome</keyword>
<evidence type="ECO:0000313" key="7">
    <source>
        <dbReference type="Proteomes" id="UP000008783"/>
    </source>
</evidence>
<dbReference type="InParanoid" id="E3L879"/>
<dbReference type="InterPro" id="IPR039771">
    <property type="entry name" value="Csl4"/>
</dbReference>
<name>E3L879_PUCGT</name>
<dbReference type="Pfam" id="PF10447">
    <property type="entry name" value="EXOSC1"/>
    <property type="match status" value="1"/>
</dbReference>
<comment type="subcellular location">
    <subcellularLocation>
        <location evidence="1">Nucleus</location>
        <location evidence="1">Nucleolus</location>
    </subcellularLocation>
</comment>
<dbReference type="VEuPathDB" id="FungiDB:PGTG_18773"/>
<feature type="domain" description="Exosome complex component N-terminal" evidence="5">
    <location>
        <begin position="58"/>
        <end position="96"/>
    </location>
</feature>
<evidence type="ECO:0000259" key="5">
    <source>
        <dbReference type="Pfam" id="PF14382"/>
    </source>
</evidence>
<evidence type="ECO:0000256" key="2">
    <source>
        <dbReference type="ARBA" id="ARBA00022490"/>
    </source>
</evidence>
<dbReference type="GO" id="GO:0006396">
    <property type="term" value="P:RNA processing"/>
    <property type="evidence" value="ECO:0007669"/>
    <property type="project" value="InterPro"/>
</dbReference>
<dbReference type="Pfam" id="PF14382">
    <property type="entry name" value="ECR1_N"/>
    <property type="match status" value="1"/>
</dbReference>
<dbReference type="eggNOG" id="KOG3409">
    <property type="taxonomic scope" value="Eukaryota"/>
</dbReference>
<dbReference type="Gene3D" id="2.40.50.100">
    <property type="match status" value="1"/>
</dbReference>
<dbReference type="GO" id="GO:0005730">
    <property type="term" value="C:nucleolus"/>
    <property type="evidence" value="ECO:0007669"/>
    <property type="project" value="UniProtKB-SubCell"/>
</dbReference>
<dbReference type="KEGG" id="pgr:PGTG_18773"/>
<accession>E3L879</accession>
<evidence type="ECO:0000256" key="1">
    <source>
        <dbReference type="ARBA" id="ARBA00004604"/>
    </source>
</evidence>
<evidence type="ECO:0000259" key="4">
    <source>
        <dbReference type="Pfam" id="PF10447"/>
    </source>
</evidence>
<dbReference type="STRING" id="418459.E3L879"/>
<dbReference type="OrthoDB" id="440760at2759"/>
<dbReference type="GO" id="GO:0005737">
    <property type="term" value="C:cytoplasm"/>
    <property type="evidence" value="ECO:0000318"/>
    <property type="project" value="GO_Central"/>
</dbReference>
<dbReference type="PANTHER" id="PTHR12686:SF8">
    <property type="entry name" value="EXOSOME COMPLEX COMPONENT CSL4"/>
    <property type="match status" value="1"/>
</dbReference>
<dbReference type="PANTHER" id="PTHR12686">
    <property type="entry name" value="3'-5' EXORIBONUCLEASE CSL4-RELATED"/>
    <property type="match status" value="1"/>
</dbReference>
<dbReference type="HOGENOM" id="CLU_067135_3_1_1"/>
<dbReference type="RefSeq" id="XP_003337173.2">
    <property type="nucleotide sequence ID" value="XM_003337125.2"/>
</dbReference>
<dbReference type="AlphaFoldDB" id="E3L879"/>
<dbReference type="FunCoup" id="E3L879">
    <property type="interactions" value="662"/>
</dbReference>
<organism evidence="6 7">
    <name type="scientific">Puccinia graminis f. sp. tritici (strain CRL 75-36-700-3 / race SCCL)</name>
    <name type="common">Black stem rust fungus</name>
    <dbReference type="NCBI Taxonomy" id="418459"/>
    <lineage>
        <taxon>Eukaryota</taxon>
        <taxon>Fungi</taxon>
        <taxon>Dikarya</taxon>
        <taxon>Basidiomycota</taxon>
        <taxon>Pucciniomycotina</taxon>
        <taxon>Pucciniomycetes</taxon>
        <taxon>Pucciniales</taxon>
        <taxon>Pucciniaceae</taxon>
        <taxon>Puccinia</taxon>
    </lineage>
</organism>
<dbReference type="SUPFAM" id="SSF110324">
    <property type="entry name" value="Ribosomal L27 protein-like"/>
    <property type="match status" value="1"/>
</dbReference>
<dbReference type="GeneID" id="10539250"/>
<dbReference type="InterPro" id="IPR025721">
    <property type="entry name" value="Exosome_cplx_N_dom"/>
</dbReference>
<evidence type="ECO:0000313" key="6">
    <source>
        <dbReference type="EMBL" id="EFP92754.2"/>
    </source>
</evidence>
<proteinExistence type="predicted"/>
<protein>
    <submittedName>
        <fullName evidence="6">Uncharacterized protein</fullName>
    </submittedName>
</protein>
<dbReference type="InterPro" id="IPR019495">
    <property type="entry name" value="EXOSC1_C"/>
</dbReference>
<dbReference type="GO" id="GO:0003723">
    <property type="term" value="F:RNA binding"/>
    <property type="evidence" value="ECO:0007669"/>
    <property type="project" value="InterPro"/>
</dbReference>
<reference evidence="7" key="2">
    <citation type="journal article" date="2011" name="Proc. Natl. Acad. Sci. U.S.A.">
        <title>Obligate biotrophy features unraveled by the genomic analysis of rust fungi.</title>
        <authorList>
            <person name="Duplessis S."/>
            <person name="Cuomo C.A."/>
            <person name="Lin Y.-C."/>
            <person name="Aerts A."/>
            <person name="Tisserant E."/>
            <person name="Veneault-Fourrey C."/>
            <person name="Joly D.L."/>
            <person name="Hacquard S."/>
            <person name="Amselem J."/>
            <person name="Cantarel B.L."/>
            <person name="Chiu R."/>
            <person name="Coutinho P.M."/>
            <person name="Feau N."/>
            <person name="Field M."/>
            <person name="Frey P."/>
            <person name="Gelhaye E."/>
            <person name="Goldberg J."/>
            <person name="Grabherr M.G."/>
            <person name="Kodira C.D."/>
            <person name="Kohler A."/>
            <person name="Kuees U."/>
            <person name="Lindquist E.A."/>
            <person name="Lucas S.M."/>
            <person name="Mago R."/>
            <person name="Mauceli E."/>
            <person name="Morin E."/>
            <person name="Murat C."/>
            <person name="Pangilinan J.L."/>
            <person name="Park R."/>
            <person name="Pearson M."/>
            <person name="Quesneville H."/>
            <person name="Rouhier N."/>
            <person name="Sakthikumar S."/>
            <person name="Salamov A.A."/>
            <person name="Schmutz J."/>
            <person name="Selles B."/>
            <person name="Shapiro H."/>
            <person name="Tanguay P."/>
            <person name="Tuskan G.A."/>
            <person name="Henrissat B."/>
            <person name="Van de Peer Y."/>
            <person name="Rouze P."/>
            <person name="Ellis J.G."/>
            <person name="Dodds P.N."/>
            <person name="Schein J.E."/>
            <person name="Zhong S."/>
            <person name="Hamelin R.C."/>
            <person name="Grigoriev I.V."/>
            <person name="Szabo L.J."/>
            <person name="Martin F."/>
        </authorList>
    </citation>
    <scope>NUCLEOTIDE SEQUENCE [LARGE SCALE GENOMIC DNA]</scope>
    <source>
        <strain evidence="7">CRL 75-36-700-3 / race SCCL</strain>
    </source>
</reference>
<dbReference type="GO" id="GO:0000176">
    <property type="term" value="C:nuclear exosome (RNase complex)"/>
    <property type="evidence" value="ECO:0000318"/>
    <property type="project" value="GO_Central"/>
</dbReference>
<dbReference type="SUPFAM" id="SSF50249">
    <property type="entry name" value="Nucleic acid-binding proteins"/>
    <property type="match status" value="1"/>
</dbReference>
<keyword evidence="2" id="KW-0963">Cytoplasm</keyword>
<dbReference type="Proteomes" id="UP000008783">
    <property type="component" value="Unassembled WGS sequence"/>
</dbReference>
<sequence length="243" mass="26533">MIDFAYIAQQLMHTSCAPARTHRLKSTGPRLRHCRSLSNTINRQSMMISNPKTSSPSVIPGQELITSDESQPSATYQCGPGTFERQGKVYASVVGQPVRNAGTISVECSSRCAKVPVVGTIVIGMITKVTKPQAHVSIIMVDDLPLPVGQELQGAIRSQDVRQVDKDKVIIWDCYRPGDIVRAEVISLPTSAMGYLLATFRNHLGVVFAQHSQTGNRMTAISWKEMKDAETGQKEARKVAGPN</sequence>
<keyword evidence="7" id="KW-1185">Reference proteome</keyword>